<accession>A0A0D1XU40</accession>
<feature type="transmembrane region" description="Helical" evidence="1">
    <location>
        <begin position="122"/>
        <end position="145"/>
    </location>
</feature>
<keyword evidence="1" id="KW-0472">Membrane</keyword>
<dbReference type="VEuPathDB" id="FungiDB:PV09_02756"/>
<protein>
    <submittedName>
        <fullName evidence="2">Uncharacterized protein</fullName>
    </submittedName>
</protein>
<feature type="transmembrane region" description="Helical" evidence="1">
    <location>
        <begin position="166"/>
        <end position="187"/>
    </location>
</feature>
<keyword evidence="1" id="KW-0812">Transmembrane</keyword>
<evidence type="ECO:0000313" key="2">
    <source>
        <dbReference type="EMBL" id="KIW06286.1"/>
    </source>
</evidence>
<reference evidence="2 3" key="1">
    <citation type="submission" date="2015-01" db="EMBL/GenBank/DDBJ databases">
        <title>The Genome Sequence of Ochroconis gallopava CBS43764.</title>
        <authorList>
            <consortium name="The Broad Institute Genomics Platform"/>
            <person name="Cuomo C."/>
            <person name="de Hoog S."/>
            <person name="Gorbushina A."/>
            <person name="Stielow B."/>
            <person name="Teixiera M."/>
            <person name="Abouelleil A."/>
            <person name="Chapman S.B."/>
            <person name="Priest M."/>
            <person name="Young S.K."/>
            <person name="Wortman J."/>
            <person name="Nusbaum C."/>
            <person name="Birren B."/>
        </authorList>
    </citation>
    <scope>NUCLEOTIDE SEQUENCE [LARGE SCALE GENOMIC DNA]</scope>
    <source>
        <strain evidence="2 3">CBS 43764</strain>
    </source>
</reference>
<dbReference type="EMBL" id="KN847535">
    <property type="protein sequence ID" value="KIW06286.1"/>
    <property type="molecule type" value="Genomic_DNA"/>
</dbReference>
<gene>
    <name evidence="2" type="ORF">PV09_02756</name>
</gene>
<sequence length="191" mass="21083">MRTGCGDFSTLDPSLVLPRMRSTSGGWSAITGQSRKTTATCSRKQETAASADLKCGRRKLRVLLVATKSSTAGGNLDFSTSGIALRLRRRSRSDASNLRLGEARRFAVLPHYTSNRCWTLCAFFFSPVFPSLRVASAQFLFFIFLHGPLHIGPSEKLRRASFAIQLALGSCFLLCWECLHYFAAIHACVKL</sequence>
<dbReference type="HOGENOM" id="CLU_1422447_0_0_1"/>
<dbReference type="AlphaFoldDB" id="A0A0D1XU40"/>
<dbReference type="RefSeq" id="XP_016216155.1">
    <property type="nucleotide sequence ID" value="XM_016355849.1"/>
</dbReference>
<name>A0A0D1XU40_9PEZI</name>
<dbReference type="GeneID" id="27310729"/>
<proteinExistence type="predicted"/>
<evidence type="ECO:0000313" key="3">
    <source>
        <dbReference type="Proteomes" id="UP000053259"/>
    </source>
</evidence>
<keyword evidence="3" id="KW-1185">Reference proteome</keyword>
<organism evidence="2 3">
    <name type="scientific">Verruconis gallopava</name>
    <dbReference type="NCBI Taxonomy" id="253628"/>
    <lineage>
        <taxon>Eukaryota</taxon>
        <taxon>Fungi</taxon>
        <taxon>Dikarya</taxon>
        <taxon>Ascomycota</taxon>
        <taxon>Pezizomycotina</taxon>
        <taxon>Dothideomycetes</taxon>
        <taxon>Pleosporomycetidae</taxon>
        <taxon>Venturiales</taxon>
        <taxon>Sympoventuriaceae</taxon>
        <taxon>Verruconis</taxon>
    </lineage>
</organism>
<evidence type="ECO:0000256" key="1">
    <source>
        <dbReference type="SAM" id="Phobius"/>
    </source>
</evidence>
<keyword evidence="1" id="KW-1133">Transmembrane helix</keyword>
<dbReference type="InParanoid" id="A0A0D1XU40"/>
<dbReference type="Proteomes" id="UP000053259">
    <property type="component" value="Unassembled WGS sequence"/>
</dbReference>